<proteinExistence type="predicted"/>
<dbReference type="InterPro" id="IPR012767">
    <property type="entry name" value="Trehalose_TreY"/>
</dbReference>
<dbReference type="PANTHER" id="PTHR10357:SF216">
    <property type="entry name" value="MALTOOLIGOSYL TREHALOSE SYNTHASE-RELATED"/>
    <property type="match status" value="1"/>
</dbReference>
<dbReference type="OrthoDB" id="9761577at2"/>
<keyword evidence="2" id="KW-0413">Isomerase</keyword>
<dbReference type="CDD" id="cd11336">
    <property type="entry name" value="AmyAc_MTSase"/>
    <property type="match status" value="1"/>
</dbReference>
<name>A0A347WER0_9PROT</name>
<dbReference type="GO" id="GO:0005992">
    <property type="term" value="P:trehalose biosynthetic process"/>
    <property type="evidence" value="ECO:0007669"/>
    <property type="project" value="TreeGrafter"/>
</dbReference>
<dbReference type="EMBL" id="CP023036">
    <property type="protein sequence ID" value="AXY23353.1"/>
    <property type="molecule type" value="Genomic_DNA"/>
</dbReference>
<keyword evidence="3" id="KW-1185">Reference proteome</keyword>
<dbReference type="NCBIfam" id="TIGR02401">
    <property type="entry name" value="trehalose_TreY"/>
    <property type="match status" value="1"/>
</dbReference>
<dbReference type="GO" id="GO:0030980">
    <property type="term" value="P:alpha-glucan catabolic process"/>
    <property type="evidence" value="ECO:0007669"/>
    <property type="project" value="TreeGrafter"/>
</dbReference>
<dbReference type="GO" id="GO:0047470">
    <property type="term" value="F:(1,4)-alpha-D-glucan 1-alpha-D-glucosylmutase activity"/>
    <property type="evidence" value="ECO:0007669"/>
    <property type="project" value="UniProtKB-EC"/>
</dbReference>
<dbReference type="Gene3D" id="3.20.20.80">
    <property type="entry name" value="Glycosidases"/>
    <property type="match status" value="2"/>
</dbReference>
<evidence type="ECO:0000313" key="3">
    <source>
        <dbReference type="Proteomes" id="UP000264120"/>
    </source>
</evidence>
<dbReference type="PANTHER" id="PTHR10357">
    <property type="entry name" value="ALPHA-AMYLASE FAMILY MEMBER"/>
    <property type="match status" value="1"/>
</dbReference>
<evidence type="ECO:0000313" key="2">
    <source>
        <dbReference type="EMBL" id="AXY23353.1"/>
    </source>
</evidence>
<reference evidence="2 3" key="1">
    <citation type="submission" date="2017-08" db="EMBL/GenBank/DDBJ databases">
        <title>Complete genome sequence of Gluconacetobacter saccharivorans CV1 isolated from Fermented Vinegar.</title>
        <authorList>
            <person name="Kim S.-Y."/>
        </authorList>
    </citation>
    <scope>NUCLEOTIDE SEQUENCE [LARGE SCALE GENOMIC DNA]</scope>
    <source>
        <strain evidence="2 3">CV1</strain>
    </source>
</reference>
<dbReference type="Gene3D" id="3.30.1590.10">
    <property type="entry name" value="Maltooligosyl trehalose synthase, domain 2"/>
    <property type="match status" value="1"/>
</dbReference>
<dbReference type="InterPro" id="IPR017853">
    <property type="entry name" value="GH"/>
</dbReference>
<dbReference type="AlphaFoldDB" id="A0A347WER0"/>
<accession>A0A347WER0</accession>
<sequence length="919" mass="101522">MPEPVVPSLIRATARLQFRGRMTLDDATALVPQFARLGISHLYASPLLVACPGSTHGYDTVAYDRIDPALGGEIALMNLSSRLHAHGMGLLLDIVPNHMATDDHNPWWMDVLTWGRASPHADWFDIDWTVPDPDLRGRVLLPFLDRPLAEALAAGALAMQYDVPSGLFFIHHHSHRFPLCPTGYGGLLAAVRAPGRVLANFTTLAIRGGPGAEAQVALSALRQWAATAEGRNAIARVTSLHNAAGNAARTRLAAVLEHQPWRLAWWRTAATRINWRRFFDITGLVSLSVERESVFDAVHAYVFSLYRRGLIDGVRVDHIDGLSAPAAYCQRLRERLGRLSRLRPDSALPGAVIYVEKILLPDEQLPAAWPVDGTTGYDFMDQVAAVLHDPAGADALERLWAACDGDAQALKPMVRTARAHLLDHSFAAEFNRLVSLLDAALRHRGDICKTDDMQAALKTLLMHFRPYRTYFGDEAVQDHTADVTALNAARAATMPCLDQDQGRALENMMRVLSARPEHAPPVCVRRAQQAFEHLTAPLAAKSLEDTAFYRYGRLLSRNEVGADPGTLSMPVAGFHARCADRLRHYPDALLATATHDHKRGEDARARLMVLSEMAGEWETTVQGWFVRNGATDTTGPDRVDEIMLYQTLVGAWPLEPFANGTARQHFRDRILGWQTKALREAKRHTGWIDPDVAYEDACAAFATRLLDPAISGDFLHQMESLVARIAAAGALNGLSQTLLRLTTPGVPDLYQGCDLWDFSLVDPDNRTPPDFLHRAALLEQSTRFSAAAATWRTGRVKQDLIRRILSFRQQYPDLFARGTYEPVTLNGPDRDHAIAFIRRHGPLRLLVVAPRLPLAMRPGADTLALGREMGLSLAMSGEGAQWHSLLGDVPQRITRPFERGNVPLVCLVHDADTSGRLKI</sequence>
<dbReference type="SMART" id="SM00642">
    <property type="entry name" value="Aamy"/>
    <property type="match status" value="1"/>
</dbReference>
<dbReference type="KEGG" id="ksc:CD178_02606"/>
<gene>
    <name evidence="2" type="primary">treY</name>
    <name evidence="2" type="ORF">CD178_02606</name>
</gene>
<dbReference type="InterPro" id="IPR006047">
    <property type="entry name" value="GH13_cat_dom"/>
</dbReference>
<evidence type="ECO:0000259" key="1">
    <source>
        <dbReference type="SMART" id="SM00642"/>
    </source>
</evidence>
<dbReference type="RefSeq" id="WP_118963672.1">
    <property type="nucleotide sequence ID" value="NZ_CP023036.1"/>
</dbReference>
<dbReference type="SUPFAM" id="SSF51445">
    <property type="entry name" value="(Trans)glycosidases"/>
    <property type="match status" value="1"/>
</dbReference>
<protein>
    <submittedName>
        <fullName evidence="2">Maltooligosyl trehalose synthase</fullName>
        <ecNumber evidence="2">5.4.99.15</ecNumber>
    </submittedName>
</protein>
<dbReference type="Pfam" id="PF00128">
    <property type="entry name" value="Alpha-amylase"/>
    <property type="match status" value="1"/>
</dbReference>
<dbReference type="EC" id="5.4.99.15" evidence="2"/>
<feature type="domain" description="Glycosyl hydrolase family 13 catalytic" evidence="1">
    <location>
        <begin position="11"/>
        <end position="515"/>
    </location>
</feature>
<organism evidence="2 3">
    <name type="scientific">Komagataeibacter saccharivorans</name>
    <dbReference type="NCBI Taxonomy" id="265959"/>
    <lineage>
        <taxon>Bacteria</taxon>
        <taxon>Pseudomonadati</taxon>
        <taxon>Pseudomonadota</taxon>
        <taxon>Alphaproteobacteria</taxon>
        <taxon>Acetobacterales</taxon>
        <taxon>Acetobacteraceae</taxon>
        <taxon>Komagataeibacter</taxon>
    </lineage>
</organism>
<dbReference type="Proteomes" id="UP000264120">
    <property type="component" value="Chromosome"/>
</dbReference>